<dbReference type="RefSeq" id="XP_008187547.1">
    <property type="nucleotide sequence ID" value="XM_008189325.2"/>
</dbReference>
<organism evidence="10 11">
    <name type="scientific">Acyrthosiphon pisum</name>
    <name type="common">Pea aphid</name>
    <dbReference type="NCBI Taxonomy" id="7029"/>
    <lineage>
        <taxon>Eukaryota</taxon>
        <taxon>Metazoa</taxon>
        <taxon>Ecdysozoa</taxon>
        <taxon>Arthropoda</taxon>
        <taxon>Hexapoda</taxon>
        <taxon>Insecta</taxon>
        <taxon>Pterygota</taxon>
        <taxon>Neoptera</taxon>
        <taxon>Paraneoptera</taxon>
        <taxon>Hemiptera</taxon>
        <taxon>Sternorrhyncha</taxon>
        <taxon>Aphidomorpha</taxon>
        <taxon>Aphidoidea</taxon>
        <taxon>Aphididae</taxon>
        <taxon>Macrosiphini</taxon>
        <taxon>Acyrthosiphon</taxon>
    </lineage>
</organism>
<comment type="similarity">
    <text evidence="7">Belongs to the snail C2H2-type zinc-finger protein family.</text>
</comment>
<dbReference type="GO" id="GO:0000978">
    <property type="term" value="F:RNA polymerase II cis-regulatory region sequence-specific DNA binding"/>
    <property type="evidence" value="ECO:0007669"/>
    <property type="project" value="TreeGrafter"/>
</dbReference>
<keyword evidence="11" id="KW-1185">Reference proteome</keyword>
<feature type="domain" description="C2H2-type" evidence="9">
    <location>
        <begin position="189"/>
        <end position="216"/>
    </location>
</feature>
<name>A0A8R2FCB3_ACYPI</name>
<dbReference type="GeneID" id="100162632"/>
<dbReference type="PROSITE" id="PS00028">
    <property type="entry name" value="ZINC_FINGER_C2H2_1"/>
    <property type="match status" value="9"/>
</dbReference>
<evidence type="ECO:0000256" key="8">
    <source>
        <dbReference type="PROSITE-ProRule" id="PRU00042"/>
    </source>
</evidence>
<reference evidence="11" key="1">
    <citation type="submission" date="2010-06" db="EMBL/GenBank/DDBJ databases">
        <authorList>
            <person name="Jiang H."/>
            <person name="Abraham K."/>
            <person name="Ali S."/>
            <person name="Alsbrooks S.L."/>
            <person name="Anim B.N."/>
            <person name="Anosike U.S."/>
            <person name="Attaway T."/>
            <person name="Bandaranaike D.P."/>
            <person name="Battles P.K."/>
            <person name="Bell S.N."/>
            <person name="Bell A.V."/>
            <person name="Beltran B."/>
            <person name="Bickham C."/>
            <person name="Bustamante Y."/>
            <person name="Caleb T."/>
            <person name="Canada A."/>
            <person name="Cardenas V."/>
            <person name="Carter K."/>
            <person name="Chacko J."/>
            <person name="Chandrabose M.N."/>
            <person name="Chavez D."/>
            <person name="Chavez A."/>
            <person name="Chen L."/>
            <person name="Chu H.-S."/>
            <person name="Claassen K.J."/>
            <person name="Cockrell R."/>
            <person name="Collins M."/>
            <person name="Cooper J.A."/>
            <person name="Cree A."/>
            <person name="Curry S.M."/>
            <person name="Da Y."/>
            <person name="Dao M.D."/>
            <person name="Das B."/>
            <person name="Davila M.-L."/>
            <person name="Davy-Carroll L."/>
            <person name="Denson S."/>
            <person name="Dinh H."/>
            <person name="Ebong V.E."/>
            <person name="Edwards J.R."/>
            <person name="Egan A."/>
            <person name="El-Daye J."/>
            <person name="Escobedo L."/>
            <person name="Fernandez S."/>
            <person name="Fernando P.R."/>
            <person name="Flagg N."/>
            <person name="Forbes L.D."/>
            <person name="Fowler R.G."/>
            <person name="Fu Q."/>
            <person name="Gabisi R.A."/>
            <person name="Ganer J."/>
            <person name="Garbino Pronczuk A."/>
            <person name="Garcia R.M."/>
            <person name="Garner T."/>
            <person name="Garrett T.E."/>
            <person name="Gonzalez D.A."/>
            <person name="Hamid H."/>
            <person name="Hawkins E.S."/>
            <person name="Hirani K."/>
            <person name="Hogues M.E."/>
            <person name="Hollins B."/>
            <person name="Hsiao C.-H."/>
            <person name="Jabil R."/>
            <person name="James M.L."/>
            <person name="Jhangiani S.N."/>
            <person name="Johnson B."/>
            <person name="Johnson Q."/>
            <person name="Joshi V."/>
            <person name="Kalu J.B."/>
            <person name="Kam C."/>
            <person name="Kashfia A."/>
            <person name="Keebler J."/>
            <person name="Kisamo H."/>
            <person name="Kovar C.L."/>
            <person name="Lago L.A."/>
            <person name="Lai C.-Y."/>
            <person name="Laidlaw J."/>
            <person name="Lara F."/>
            <person name="Le T.-K."/>
            <person name="Lee S.L."/>
            <person name="Legall F.H."/>
            <person name="Lemon S.J."/>
            <person name="Lewis L.R."/>
            <person name="Li B."/>
            <person name="Liu Y."/>
            <person name="Liu Y.-S."/>
            <person name="Lopez J."/>
            <person name="Lozado R.J."/>
            <person name="Lu J."/>
            <person name="Madu R.C."/>
            <person name="Maheshwari M."/>
            <person name="Maheshwari R."/>
            <person name="Malloy K."/>
            <person name="Martinez E."/>
            <person name="Mathew T."/>
            <person name="Mercado I.C."/>
            <person name="Mercado C."/>
            <person name="Meyer B."/>
            <person name="Montgomery K."/>
            <person name="Morgan M.B."/>
            <person name="Munidasa M."/>
            <person name="Nazareth L.V."/>
            <person name="Nelson J."/>
            <person name="Ng B.M."/>
            <person name="Nguyen N.B."/>
            <person name="Nguyen P.Q."/>
            <person name="Nguyen T."/>
            <person name="Obregon M."/>
            <person name="Okwuonu G.O."/>
            <person name="Onwere C.G."/>
            <person name="Orozco G."/>
            <person name="Parra A."/>
            <person name="Patel S."/>
            <person name="Patil S."/>
            <person name="Perez A."/>
            <person name="Perez Y."/>
            <person name="Pham C."/>
            <person name="Primus E.L."/>
            <person name="Pu L.-L."/>
            <person name="Puazo M."/>
            <person name="Qin X."/>
            <person name="Quiroz J.B."/>
            <person name="Reese J."/>
            <person name="Richards S."/>
            <person name="Rives C.M."/>
            <person name="Robberts R."/>
            <person name="Ruiz S.J."/>
            <person name="Ruiz M.J."/>
            <person name="Santibanez J."/>
            <person name="Schneider B.W."/>
            <person name="Sisson I."/>
            <person name="Smith M."/>
            <person name="Sodergren E."/>
            <person name="Song X.-Z."/>
            <person name="Song B.B."/>
            <person name="Summersgill H."/>
            <person name="Thelus R."/>
            <person name="Thornton R.D."/>
            <person name="Trejos Z.Y."/>
            <person name="Usmani K."/>
            <person name="Vattathil S."/>
            <person name="Villasana D."/>
            <person name="Walker D.L."/>
            <person name="Wang S."/>
            <person name="Wang K."/>
            <person name="White C.S."/>
            <person name="Williams A.C."/>
            <person name="Williamson J."/>
            <person name="Wilson K."/>
            <person name="Woghiren I.O."/>
            <person name="Woodworth J.R."/>
            <person name="Worley K.C."/>
            <person name="Wright R.A."/>
            <person name="Wu W."/>
            <person name="Young L."/>
            <person name="Zhang L."/>
            <person name="Zhang J."/>
            <person name="Zhu Y."/>
            <person name="Muzny D.M."/>
            <person name="Weinstock G."/>
            <person name="Gibbs R.A."/>
        </authorList>
    </citation>
    <scope>NUCLEOTIDE SEQUENCE [LARGE SCALE GENOMIC DNA]</scope>
    <source>
        <strain evidence="11">LSR1</strain>
    </source>
</reference>
<dbReference type="SMART" id="SM00355">
    <property type="entry name" value="ZnF_C2H2"/>
    <property type="match status" value="9"/>
</dbReference>
<evidence type="ECO:0000313" key="10">
    <source>
        <dbReference type="EnsemblMetazoa" id="XP_008187547.1"/>
    </source>
</evidence>
<dbReference type="FunFam" id="3.30.160.60:FF:000512">
    <property type="entry name" value="zinc finger protein 197 isoform X1"/>
    <property type="match status" value="1"/>
</dbReference>
<feature type="domain" description="C2H2-type" evidence="9">
    <location>
        <begin position="557"/>
        <end position="584"/>
    </location>
</feature>
<evidence type="ECO:0000256" key="1">
    <source>
        <dbReference type="ARBA" id="ARBA00004123"/>
    </source>
</evidence>
<dbReference type="AlphaFoldDB" id="A0A8R2FCB3"/>
<dbReference type="InterPro" id="IPR013087">
    <property type="entry name" value="Znf_C2H2_type"/>
</dbReference>
<feature type="domain" description="C2H2-type" evidence="9">
    <location>
        <begin position="613"/>
        <end position="640"/>
    </location>
</feature>
<sequence length="756" mass="87094">MDNDILDERSREFLETADQYITEHGHQHVSEENSKQLVSDQHNLPEEFRIDENGELSHHTTGYYDTNDILSGDGSTTLTEDDHRLANELAAELAQQNKSLVDGGHHDTHLMTSYLYSTDFDLNTNSKHSTQTSSHINNQQIISPENLIEVEASESDYHAEIQNNLPHKKRFRKRESTPAPMRSIHSKCYKCKQCGEQFNSQSAVTAHKLVHAPKLKVSGRMPFLCEICDKHFTHQIKFFEHLKCHYEPQQSKVIVVTTDSGTSPHHVNYQNHNVQESTDNNENQYIEETIEDQPELHDLPPLQSYRLTEEESMEDNKHCIFSSDGSILAAQLQQPFPSCHLCGRNFRRLKALEIHMASVHPQPATVVTVKQDCLEEFSDPEDLMEGIRHMVPGVADTESETDEKQPIQDQIWEYNGESITNHEGPMIKPKEENNCLLNGNDDNGENSRAEHTWEDDTDELEQIMKKNISKNLVCTQCKRKFNHRNSLLYHLRSHSGKRPHSCKLCPKSFFSSSALKVHNRLHTGDKPFECEWCGRNFRQWGDLKYHIASLHSESKQFQCEFCGKDFARKYSLIVHRRIHTGEKNYVCEFCKKTFRASSYLQNHRRIHTGEKPYKCETCGKAFRVRSDMRRHTVVHRKDVVNSVQINSYAGQVSGIVTSSDMSIHLTKLEVNKDKITAESDGDVKFHENFSHDSNQILTADEVSAPLNLNLRAQDNGHDDESTNFEQFNGRQEIIDRETNTLYVWIPSNTEQLLQSE</sequence>
<dbReference type="FunFam" id="3.30.160.60:FF:000176">
    <property type="entry name" value="zinc finger protein 70"/>
    <property type="match status" value="1"/>
</dbReference>
<feature type="domain" description="C2H2-type" evidence="9">
    <location>
        <begin position="500"/>
        <end position="527"/>
    </location>
</feature>
<feature type="domain" description="C2H2-type" evidence="9">
    <location>
        <begin position="528"/>
        <end position="556"/>
    </location>
</feature>
<evidence type="ECO:0000256" key="6">
    <source>
        <dbReference type="ARBA" id="ARBA00023242"/>
    </source>
</evidence>
<proteinExistence type="inferred from homology"/>
<dbReference type="FunFam" id="3.30.160.60:FF:000870">
    <property type="entry name" value="zinc finger protein 197 isoform X1"/>
    <property type="match status" value="1"/>
</dbReference>
<evidence type="ECO:0000256" key="5">
    <source>
        <dbReference type="ARBA" id="ARBA00022833"/>
    </source>
</evidence>
<evidence type="ECO:0000256" key="2">
    <source>
        <dbReference type="ARBA" id="ARBA00022723"/>
    </source>
</evidence>
<dbReference type="SUPFAM" id="SSF57667">
    <property type="entry name" value="beta-beta-alpha zinc fingers"/>
    <property type="match status" value="4"/>
</dbReference>
<protein>
    <recommendedName>
        <fullName evidence="9">C2H2-type domain-containing protein</fullName>
    </recommendedName>
</protein>
<accession>A0A8R2FCB3</accession>
<dbReference type="PROSITE" id="PS50157">
    <property type="entry name" value="ZINC_FINGER_C2H2_2"/>
    <property type="match status" value="9"/>
</dbReference>
<feature type="domain" description="C2H2-type" evidence="9">
    <location>
        <begin position="472"/>
        <end position="499"/>
    </location>
</feature>
<dbReference type="KEGG" id="api:100162632"/>
<evidence type="ECO:0000256" key="7">
    <source>
        <dbReference type="ARBA" id="ARBA00037948"/>
    </source>
</evidence>
<keyword evidence="4 8" id="KW-0863">Zinc-finger</keyword>
<comment type="subcellular location">
    <subcellularLocation>
        <location evidence="1">Nucleus</location>
    </subcellularLocation>
</comment>
<feature type="domain" description="C2H2-type" evidence="9">
    <location>
        <begin position="223"/>
        <end position="250"/>
    </location>
</feature>
<evidence type="ECO:0000313" key="11">
    <source>
        <dbReference type="Proteomes" id="UP000007819"/>
    </source>
</evidence>
<keyword evidence="3" id="KW-0677">Repeat</keyword>
<dbReference type="FunFam" id="3.30.160.60:FF:000100">
    <property type="entry name" value="Zinc finger 45-like"/>
    <property type="match status" value="1"/>
</dbReference>
<evidence type="ECO:0000259" key="9">
    <source>
        <dbReference type="PROSITE" id="PS50157"/>
    </source>
</evidence>
<dbReference type="Pfam" id="PF00096">
    <property type="entry name" value="zf-C2H2"/>
    <property type="match status" value="6"/>
</dbReference>
<keyword evidence="6" id="KW-0539">Nucleus</keyword>
<dbReference type="Pfam" id="PF13912">
    <property type="entry name" value="zf-C2H2_6"/>
    <property type="match status" value="1"/>
</dbReference>
<feature type="domain" description="C2H2-type" evidence="9">
    <location>
        <begin position="337"/>
        <end position="365"/>
    </location>
</feature>
<dbReference type="GO" id="GO:0000981">
    <property type="term" value="F:DNA-binding transcription factor activity, RNA polymerase II-specific"/>
    <property type="evidence" value="ECO:0007669"/>
    <property type="project" value="TreeGrafter"/>
</dbReference>
<dbReference type="InterPro" id="IPR036236">
    <property type="entry name" value="Znf_C2H2_sf"/>
</dbReference>
<dbReference type="Gene3D" id="3.30.160.60">
    <property type="entry name" value="Classic Zinc Finger"/>
    <property type="match status" value="7"/>
</dbReference>
<dbReference type="OrthoDB" id="6077919at2759"/>
<dbReference type="EnsemblMetazoa" id="XM_008189325.3">
    <property type="protein sequence ID" value="XP_008187547.1"/>
    <property type="gene ID" value="LOC100162632"/>
</dbReference>
<evidence type="ECO:0000256" key="3">
    <source>
        <dbReference type="ARBA" id="ARBA00022737"/>
    </source>
</evidence>
<keyword evidence="5" id="KW-0862">Zinc</keyword>
<dbReference type="FunFam" id="3.30.160.60:FF:001963">
    <property type="entry name" value="Replication initiator 1"/>
    <property type="match status" value="1"/>
</dbReference>
<reference evidence="10" key="2">
    <citation type="submission" date="2022-06" db="UniProtKB">
        <authorList>
            <consortium name="EnsemblMetazoa"/>
        </authorList>
    </citation>
    <scope>IDENTIFICATION</scope>
</reference>
<dbReference type="Proteomes" id="UP000007819">
    <property type="component" value="Chromosome A3"/>
</dbReference>
<dbReference type="InterPro" id="IPR050527">
    <property type="entry name" value="Snail/Krueppel_Znf"/>
</dbReference>
<dbReference type="PANTHER" id="PTHR24388">
    <property type="entry name" value="ZINC FINGER PROTEIN"/>
    <property type="match status" value="1"/>
</dbReference>
<dbReference type="GO" id="GO:0008270">
    <property type="term" value="F:zinc ion binding"/>
    <property type="evidence" value="ECO:0007669"/>
    <property type="project" value="UniProtKB-KW"/>
</dbReference>
<dbReference type="PANTHER" id="PTHR24388:SF50">
    <property type="entry name" value="ZINC FINGER PROTEIN 646"/>
    <property type="match status" value="1"/>
</dbReference>
<keyword evidence="2" id="KW-0479">Metal-binding</keyword>
<dbReference type="GO" id="GO:0005634">
    <property type="term" value="C:nucleus"/>
    <property type="evidence" value="ECO:0007669"/>
    <property type="project" value="UniProtKB-SubCell"/>
</dbReference>
<evidence type="ECO:0000256" key="4">
    <source>
        <dbReference type="ARBA" id="ARBA00022771"/>
    </source>
</evidence>
<feature type="domain" description="C2H2-type" evidence="9">
    <location>
        <begin position="585"/>
        <end position="612"/>
    </location>
</feature>